<evidence type="ECO:0000313" key="4">
    <source>
        <dbReference type="EMBL" id="OEF99047.1"/>
    </source>
</evidence>
<dbReference type="RefSeq" id="WP_069657024.1">
    <property type="nucleotide sequence ID" value="NZ_MIJF01000035.1"/>
</dbReference>
<feature type="domain" description="YhaN AAA" evidence="3">
    <location>
        <begin position="1"/>
        <end position="200"/>
    </location>
</feature>
<accession>A0A1D2YTN4</accession>
<dbReference type="PANTHER" id="PTHR41259">
    <property type="entry name" value="DOUBLE-STRAND BREAK REPAIR RAD50 ATPASE, PUTATIVE-RELATED"/>
    <property type="match status" value="1"/>
</dbReference>
<dbReference type="Pfam" id="PF13514">
    <property type="entry name" value="AAA_27"/>
    <property type="match status" value="1"/>
</dbReference>
<sequence length="1030" mass="121193">MIIHSIDIYGFGKLNDLQITLNKGINVIEGLNEAGKSTIMAFISSIFFGFEGKKKPHLRYEPIHGGKFGGAIKLIDEEQKIYKIERIYYQKTSGDVKIYLPNGEIVGESFLPNILGKINEKVFKQIFCFGLTELQQIDSLKDQQINDFLYHSGTGSVIQILNMKKQLEQNKQKLFKSSGKKPEINLLLAKIDSTKQGIERLKEKHGQHQSIVNRIRESEIKILEIDRKVEKKKEVLEWLRKIKQYLESFQRIKEIESKIKEYPKNFQFPENGVERLQSILEKINELEIELGQLKIKKDEVELEINKLQIDPFYEENQLKIIQLKEQLNYYQDQKRAYQSLKLELKNIQENIETKLNELGSPFTEDRVKDIKFSLNDKQHLQEISNQLQIKQEQLNDLKIKIDLKRDRQLNLKKAIQKLKQEIDSIKRNNQIDEIFPLVKNYWERLKENELEYRQLSQQKQVYLSQLKSIKNTNLPKSLYLINGFFFISSLMLIFFKLWAYGGLIFGFSVLMLIILSLNKNNAQKSLIKTIKYNIFILEQQLTNIQQEIEMIQTKALEHIKPFGFAKLDERTFQQLEELRIKNMHHEHQTSEKTNRVEEYNLELEQLEIELEQLEAVKKPTLTAEINALKQSWEDWMNNHNLPNDLSSLIVFDIMAVIQSTKDLVKERDNIIGQLEKINLFIKDFEDEVKDLYQLAEIDPSMSTEENIYQLANQLKKNETAKINLQHLHERLEEVNSQIGKIAKRLEIEKEKYQALLKYANVSDQEEFYRQARLYEQYQMLTAEKQQLLLAIKSSCKNESQYKQLLNDLQRWERGDLVNKIEDLNQELRERLQEIKNISEEKGQLQNQLREMEEDFTLSELNQKYAVLVSELSNKVKEWLAYSLAKHTLEKTMKVYEMEKQPQVLQRASEYFACMTDNQYVKVLAPIESNSLEVIRNDGVRFQPQFLSRGTIEQLFLAMRFALVGEFAKQMVLPIILDDIFVNFDSHRLANAIKTLEKLSADHQIILFTCHPHISSLIKQTTTEGNLIKLN</sequence>
<feature type="coiled-coil region" evidence="1">
    <location>
        <begin position="813"/>
        <end position="861"/>
    </location>
</feature>
<name>A0A1D2YTN4_9BACI</name>
<dbReference type="STRING" id="337097.BHF71_02355"/>
<keyword evidence="2" id="KW-1133">Transmembrane helix</keyword>
<evidence type="ECO:0000256" key="1">
    <source>
        <dbReference type="SAM" id="Coils"/>
    </source>
</evidence>
<feature type="coiled-coil region" evidence="1">
    <location>
        <begin position="276"/>
        <end position="465"/>
    </location>
</feature>
<keyword evidence="2" id="KW-0812">Transmembrane</keyword>
<dbReference type="EMBL" id="MIJF01000035">
    <property type="protein sequence ID" value="OEF99047.1"/>
    <property type="molecule type" value="Genomic_DNA"/>
</dbReference>
<dbReference type="InterPro" id="IPR027417">
    <property type="entry name" value="P-loop_NTPase"/>
</dbReference>
<dbReference type="SUPFAM" id="SSF52540">
    <property type="entry name" value="P-loop containing nucleoside triphosphate hydrolases"/>
    <property type="match status" value="2"/>
</dbReference>
<keyword evidence="2" id="KW-0472">Membrane</keyword>
<keyword evidence="1" id="KW-0175">Coiled coil</keyword>
<evidence type="ECO:0000256" key="2">
    <source>
        <dbReference type="SAM" id="Phobius"/>
    </source>
</evidence>
<dbReference type="InterPro" id="IPR038734">
    <property type="entry name" value="YhaN_AAA"/>
</dbReference>
<gene>
    <name evidence="4" type="ORF">BHF71_02355</name>
</gene>
<dbReference type="Proteomes" id="UP000243739">
    <property type="component" value="Unassembled WGS sequence"/>
</dbReference>
<feature type="transmembrane region" description="Helical" evidence="2">
    <location>
        <begin position="500"/>
        <end position="518"/>
    </location>
</feature>
<dbReference type="Gene3D" id="3.40.50.300">
    <property type="entry name" value="P-loop containing nucleotide triphosphate hydrolases"/>
    <property type="match status" value="2"/>
</dbReference>
<feature type="coiled-coil region" evidence="1">
    <location>
        <begin position="589"/>
        <end position="616"/>
    </location>
</feature>
<proteinExistence type="predicted"/>
<organism evidence="4 5">
    <name type="scientific">Vulcanibacillus modesticaldus</name>
    <dbReference type="NCBI Taxonomy" id="337097"/>
    <lineage>
        <taxon>Bacteria</taxon>
        <taxon>Bacillati</taxon>
        <taxon>Bacillota</taxon>
        <taxon>Bacilli</taxon>
        <taxon>Bacillales</taxon>
        <taxon>Bacillaceae</taxon>
        <taxon>Vulcanibacillus</taxon>
    </lineage>
</organism>
<dbReference type="PANTHER" id="PTHR41259:SF1">
    <property type="entry name" value="DOUBLE-STRAND BREAK REPAIR RAD50 ATPASE, PUTATIVE-RELATED"/>
    <property type="match status" value="1"/>
</dbReference>
<feature type="transmembrane region" description="Helical" evidence="2">
    <location>
        <begin position="477"/>
        <end position="494"/>
    </location>
</feature>
<evidence type="ECO:0000313" key="5">
    <source>
        <dbReference type="Proteomes" id="UP000243739"/>
    </source>
</evidence>
<comment type="caution">
    <text evidence="4">The sequence shown here is derived from an EMBL/GenBank/DDBJ whole genome shotgun (WGS) entry which is preliminary data.</text>
</comment>
<evidence type="ECO:0000259" key="3">
    <source>
        <dbReference type="Pfam" id="PF13514"/>
    </source>
</evidence>
<dbReference type="AlphaFoldDB" id="A0A1D2YTN4"/>
<feature type="coiled-coil region" evidence="1">
    <location>
        <begin position="710"/>
        <end position="751"/>
    </location>
</feature>
<keyword evidence="5" id="KW-1185">Reference proteome</keyword>
<protein>
    <recommendedName>
        <fullName evidence="3">YhaN AAA domain-containing protein</fullName>
    </recommendedName>
</protein>
<reference evidence="4 5" key="1">
    <citation type="submission" date="2016-09" db="EMBL/GenBank/DDBJ databases">
        <title>Draft genome sequence for the type strain of Vulcanibacillus modesticaldus BR, a strictly anaerobic, moderately thermophilic, and nitrate-reducing bacterium from deep sea-hydrothermal vents of the Mid-Atlantic Ridge.</title>
        <authorList>
            <person name="Abin C.A."/>
            <person name="Hollibaugh J.T."/>
        </authorList>
    </citation>
    <scope>NUCLEOTIDE SEQUENCE [LARGE SCALE GENOMIC DNA]</scope>
    <source>
        <strain evidence="4 5">BR</strain>
    </source>
</reference>